<evidence type="ECO:0000313" key="2">
    <source>
        <dbReference type="EMBL" id="PAA46647.1"/>
    </source>
</evidence>
<sequence length="121" mass="13453">HSSDSHGPALPYPLVYYKDPYFRVVSLLLGNAAAFGLSVCLYAGSRRMLARDRLFSCLISLMPYPVAMVTGTKLARFTYAVHWTQSSSDSVRYPAWSRITGWLEPVLGPPVISSAARHKFN</sequence>
<keyword evidence="1" id="KW-1133">Transmembrane helix</keyword>
<keyword evidence="1" id="KW-0812">Transmembrane</keyword>
<keyword evidence="1" id="KW-0472">Membrane</keyword>
<accession>A0A267DD76</accession>
<comment type="caution">
    <text evidence="2">The sequence shown here is derived from an EMBL/GenBank/DDBJ whole genome shotgun (WGS) entry which is preliminary data.</text>
</comment>
<evidence type="ECO:0000256" key="1">
    <source>
        <dbReference type="SAM" id="Phobius"/>
    </source>
</evidence>
<organism evidence="2 3">
    <name type="scientific">Macrostomum lignano</name>
    <dbReference type="NCBI Taxonomy" id="282301"/>
    <lineage>
        <taxon>Eukaryota</taxon>
        <taxon>Metazoa</taxon>
        <taxon>Spiralia</taxon>
        <taxon>Lophotrochozoa</taxon>
        <taxon>Platyhelminthes</taxon>
        <taxon>Rhabditophora</taxon>
        <taxon>Macrostomorpha</taxon>
        <taxon>Macrostomida</taxon>
        <taxon>Macrostomidae</taxon>
        <taxon>Macrostomum</taxon>
    </lineage>
</organism>
<feature type="transmembrane region" description="Helical" evidence="1">
    <location>
        <begin position="20"/>
        <end position="44"/>
    </location>
</feature>
<reference evidence="2 3" key="1">
    <citation type="submission" date="2017-06" db="EMBL/GenBank/DDBJ databases">
        <title>A platform for efficient transgenesis in Macrostomum lignano, a flatworm model organism for stem cell research.</title>
        <authorList>
            <person name="Berezikov E."/>
        </authorList>
    </citation>
    <scope>NUCLEOTIDE SEQUENCE [LARGE SCALE GENOMIC DNA]</scope>
    <source>
        <strain evidence="2">DV1</strain>
        <tissue evidence="2">Whole organism</tissue>
    </source>
</reference>
<name>A0A267DD76_9PLAT</name>
<dbReference type="AlphaFoldDB" id="A0A267DD76"/>
<feature type="non-terminal residue" evidence="2">
    <location>
        <position position="1"/>
    </location>
</feature>
<proteinExistence type="predicted"/>
<protein>
    <submittedName>
        <fullName evidence="2">Uncharacterized protein</fullName>
    </submittedName>
</protein>
<dbReference type="EMBL" id="NIVC01004760">
    <property type="protein sequence ID" value="PAA46647.1"/>
    <property type="molecule type" value="Genomic_DNA"/>
</dbReference>
<gene>
    <name evidence="2" type="ORF">BOX15_Mlig010202g1</name>
</gene>
<dbReference type="Proteomes" id="UP000215902">
    <property type="component" value="Unassembled WGS sequence"/>
</dbReference>
<keyword evidence="3" id="KW-1185">Reference proteome</keyword>
<evidence type="ECO:0000313" key="3">
    <source>
        <dbReference type="Proteomes" id="UP000215902"/>
    </source>
</evidence>